<evidence type="ECO:0000313" key="3">
    <source>
        <dbReference type="Proteomes" id="UP001310890"/>
    </source>
</evidence>
<dbReference type="Pfam" id="PF07876">
    <property type="entry name" value="Dabb"/>
    <property type="match status" value="1"/>
</dbReference>
<reference evidence="2" key="1">
    <citation type="submission" date="2023-08" db="EMBL/GenBank/DDBJ databases">
        <title>Black Yeasts Isolated from many extreme environments.</title>
        <authorList>
            <person name="Coleine C."/>
            <person name="Stajich J.E."/>
            <person name="Selbmann L."/>
        </authorList>
    </citation>
    <scope>NUCLEOTIDE SEQUENCE</scope>
    <source>
        <strain evidence="2">CCFEE 5401</strain>
    </source>
</reference>
<dbReference type="PROSITE" id="PS51502">
    <property type="entry name" value="S_R_A_B_BARREL"/>
    <property type="match status" value="1"/>
</dbReference>
<organism evidence="2 3">
    <name type="scientific">Meristemomyces frigidus</name>
    <dbReference type="NCBI Taxonomy" id="1508187"/>
    <lineage>
        <taxon>Eukaryota</taxon>
        <taxon>Fungi</taxon>
        <taxon>Dikarya</taxon>
        <taxon>Ascomycota</taxon>
        <taxon>Pezizomycotina</taxon>
        <taxon>Dothideomycetes</taxon>
        <taxon>Dothideomycetidae</taxon>
        <taxon>Mycosphaerellales</taxon>
        <taxon>Teratosphaeriaceae</taxon>
        <taxon>Meristemomyces</taxon>
    </lineage>
</organism>
<dbReference type="AlphaFoldDB" id="A0AAN7TJW0"/>
<accession>A0AAN7TJW0</accession>
<comment type="caution">
    <text evidence="2">The sequence shown here is derived from an EMBL/GenBank/DDBJ whole genome shotgun (WGS) entry which is preliminary data.</text>
</comment>
<dbReference type="EMBL" id="JAVRRL010000002">
    <property type="protein sequence ID" value="KAK5118484.1"/>
    <property type="molecule type" value="Genomic_DNA"/>
</dbReference>
<protein>
    <recommendedName>
        <fullName evidence="1">Stress-response A/B barrel domain-containing protein</fullName>
    </recommendedName>
</protein>
<dbReference type="Proteomes" id="UP001310890">
    <property type="component" value="Unassembled WGS sequence"/>
</dbReference>
<evidence type="ECO:0000313" key="2">
    <source>
        <dbReference type="EMBL" id="KAK5118484.1"/>
    </source>
</evidence>
<sequence>MAKNLTRVTMIKMGESHIPTALKGFDAFAKTQQKNGKPYILSMECGPAYGHVRDQGFTLVAKATFSSAEDMKFYEAQCPAHQAYREFLAANAPATGLMTCIYTPGVSCKL</sequence>
<name>A0AAN7TJW0_9PEZI</name>
<feature type="domain" description="Stress-response A/B barrel" evidence="1">
    <location>
        <begin position="1"/>
        <end position="103"/>
    </location>
</feature>
<dbReference type="InterPro" id="IPR013097">
    <property type="entry name" value="Dabb"/>
</dbReference>
<evidence type="ECO:0000259" key="1">
    <source>
        <dbReference type="PROSITE" id="PS51502"/>
    </source>
</evidence>
<gene>
    <name evidence="2" type="ORF">LTR62_002999</name>
</gene>
<dbReference type="Gene3D" id="3.30.70.100">
    <property type="match status" value="1"/>
</dbReference>
<dbReference type="SMART" id="SM00886">
    <property type="entry name" value="Dabb"/>
    <property type="match status" value="1"/>
</dbReference>
<proteinExistence type="predicted"/>
<dbReference type="SUPFAM" id="SSF54909">
    <property type="entry name" value="Dimeric alpha+beta barrel"/>
    <property type="match status" value="1"/>
</dbReference>
<dbReference type="InterPro" id="IPR011008">
    <property type="entry name" value="Dimeric_a/b-barrel"/>
</dbReference>